<keyword evidence="3 4" id="KW-0574">Periplasm</keyword>
<keyword evidence="9" id="KW-1185">Reference proteome</keyword>
<dbReference type="GO" id="GO:0043165">
    <property type="term" value="P:Gram-negative-bacterium-type cell outer membrane assembly"/>
    <property type="evidence" value="ECO:0007669"/>
    <property type="project" value="UniProtKB-UniRule"/>
</dbReference>
<comment type="caution">
    <text evidence="7">The sequence shown here is derived from an EMBL/GenBank/DDBJ whole genome shotgun (WGS) entry which is preliminary data.</text>
</comment>
<dbReference type="GO" id="GO:0030288">
    <property type="term" value="C:outer membrane-bounded periplasmic space"/>
    <property type="evidence" value="ECO:0007669"/>
    <property type="project" value="TreeGrafter"/>
</dbReference>
<dbReference type="NCBIfam" id="TIGR03002">
    <property type="entry name" value="outer_YhbN_LptA"/>
    <property type="match status" value="1"/>
</dbReference>
<evidence type="ECO:0000313" key="10">
    <source>
        <dbReference type="Proteomes" id="UP000294772"/>
    </source>
</evidence>
<dbReference type="InterPro" id="IPR005653">
    <property type="entry name" value="OstA-like_N"/>
</dbReference>
<dbReference type="OrthoDB" id="5294855at2"/>
<reference evidence="7 9" key="1">
    <citation type="submission" date="2018-02" db="EMBL/GenBank/DDBJ databases">
        <title>Reclassifiation of [Polyangium] brachysporum DSM 7029 as Guopingzhaonella breviflexa gen. nov., sp. nov., a member of the family Comamonadaceae.</title>
        <authorList>
            <person name="Tang B."/>
        </authorList>
    </citation>
    <scope>NUCLEOTIDE SEQUENCE [LARGE SCALE GENOMIC DNA]</scope>
    <source>
        <strain evidence="7 9">DSM 15344</strain>
    </source>
</reference>
<feature type="chain" id="PRO_5041025036" description="Lipopolysaccharide export system protein LptA" evidence="4">
    <location>
        <begin position="40"/>
        <end position="207"/>
    </location>
</feature>
<comment type="similarity">
    <text evidence="4">Belongs to the LptA family.</text>
</comment>
<evidence type="ECO:0000256" key="5">
    <source>
        <dbReference type="SAM" id="MobiDB-lite"/>
    </source>
</evidence>
<dbReference type="RefSeq" id="WP_104357422.1">
    <property type="nucleotide sequence ID" value="NZ_CALFFA010000035.1"/>
</dbReference>
<protein>
    <recommendedName>
        <fullName evidence="4">Lipopolysaccharide export system protein LptA</fullName>
    </recommendedName>
</protein>
<dbReference type="GO" id="GO:0001530">
    <property type="term" value="F:lipopolysaccharide binding"/>
    <property type="evidence" value="ECO:0007669"/>
    <property type="project" value="InterPro"/>
</dbReference>
<dbReference type="Proteomes" id="UP000239406">
    <property type="component" value="Unassembled WGS sequence"/>
</dbReference>
<dbReference type="HAMAP" id="MF_01914">
    <property type="entry name" value="LPS_assembly_LptA"/>
    <property type="match status" value="1"/>
</dbReference>
<dbReference type="PANTHER" id="PTHR36504:SF1">
    <property type="entry name" value="LIPOPOLYSACCHARIDE EXPORT SYSTEM PROTEIN LPTA"/>
    <property type="match status" value="1"/>
</dbReference>
<keyword evidence="2 4" id="KW-0732">Signal</keyword>
<evidence type="ECO:0000313" key="8">
    <source>
        <dbReference type="EMBL" id="TCP05833.1"/>
    </source>
</evidence>
<dbReference type="Gene3D" id="2.60.450.10">
    <property type="entry name" value="Lipopolysaccharide (LPS) transport protein A like domain"/>
    <property type="match status" value="1"/>
</dbReference>
<dbReference type="GO" id="GO:0017089">
    <property type="term" value="F:glycolipid transfer activity"/>
    <property type="evidence" value="ECO:0007669"/>
    <property type="project" value="TreeGrafter"/>
</dbReference>
<proteinExistence type="inferred from homology"/>
<feature type="domain" description="Organic solvent tolerance-like N-terminal" evidence="6">
    <location>
        <begin position="51"/>
        <end position="165"/>
    </location>
</feature>
<feature type="signal peptide" evidence="4">
    <location>
        <begin position="1"/>
        <end position="39"/>
    </location>
</feature>
<comment type="subcellular location">
    <subcellularLocation>
        <location evidence="4">Periplasm</location>
    </subcellularLocation>
</comment>
<reference evidence="8 10" key="2">
    <citation type="submission" date="2019-03" db="EMBL/GenBank/DDBJ databases">
        <title>Genomic Encyclopedia of Type Strains, Phase IV (KMG-IV): sequencing the most valuable type-strain genomes for metagenomic binning, comparative biology and taxonomic classification.</title>
        <authorList>
            <person name="Goeker M."/>
        </authorList>
    </citation>
    <scope>NUCLEOTIDE SEQUENCE [LARGE SCALE GENOMIC DNA]</scope>
    <source>
        <strain evidence="8 10">DSM 15264</strain>
    </source>
</reference>
<comment type="subunit">
    <text evidence="4">Component of the lipopolysaccharide transport and assembly complex.</text>
</comment>
<dbReference type="InterPro" id="IPR014340">
    <property type="entry name" value="LptA"/>
</dbReference>
<dbReference type="PANTHER" id="PTHR36504">
    <property type="entry name" value="LIPOPOLYSACCHARIDE EXPORT SYSTEM PROTEIN LPTA"/>
    <property type="match status" value="1"/>
</dbReference>
<dbReference type="EMBL" id="SLXF01000008">
    <property type="protein sequence ID" value="TCP05833.1"/>
    <property type="molecule type" value="Genomic_DNA"/>
</dbReference>
<dbReference type="GO" id="GO:0015920">
    <property type="term" value="P:lipopolysaccharide transport"/>
    <property type="evidence" value="ECO:0007669"/>
    <property type="project" value="UniProtKB-UniRule"/>
</dbReference>
<dbReference type="GO" id="GO:0009279">
    <property type="term" value="C:cell outer membrane"/>
    <property type="evidence" value="ECO:0007669"/>
    <property type="project" value="TreeGrafter"/>
</dbReference>
<feature type="region of interest" description="Disordered" evidence="5">
    <location>
        <begin position="173"/>
        <end position="207"/>
    </location>
</feature>
<dbReference type="Proteomes" id="UP000294772">
    <property type="component" value="Unassembled WGS sequence"/>
</dbReference>
<dbReference type="EMBL" id="PSNY01000008">
    <property type="protein sequence ID" value="PPE70057.1"/>
    <property type="molecule type" value="Genomic_DNA"/>
</dbReference>
<evidence type="ECO:0000313" key="7">
    <source>
        <dbReference type="EMBL" id="PPE70057.1"/>
    </source>
</evidence>
<accession>A0A2S5T5A5</accession>
<name>A0A2S5T5A5_9BURK</name>
<evidence type="ECO:0000256" key="4">
    <source>
        <dbReference type="HAMAP-Rule" id="MF_01914"/>
    </source>
</evidence>
<evidence type="ECO:0000256" key="1">
    <source>
        <dbReference type="ARBA" id="ARBA00022448"/>
    </source>
</evidence>
<sequence length="207" mass="22070" precursor="true">MIHLFERPGASVLRCLPQPRAAALGLALGLALAVPQALAERADRDMPLNFSADALRYDDARQINVLTGNVEITKGTMTMRAARVEVRQTPEGHQWAVAIGAAGKPAHYRQKRDRVDEYIEGEAERIEYDGRTDTLRLVGAAVVRRYVGTTLSDEIRGQTITYDNVAEVFSVAGGSSADGGGRVSGTLSPRGSAGTPAPAASDAQEQP</sequence>
<evidence type="ECO:0000256" key="3">
    <source>
        <dbReference type="ARBA" id="ARBA00022764"/>
    </source>
</evidence>
<comment type="function">
    <text evidence="4">Involved in the assembly of lipopolysaccharide (LPS). Required for the translocation of LPS from the inner membrane to the outer membrane.</text>
</comment>
<evidence type="ECO:0000313" key="9">
    <source>
        <dbReference type="Proteomes" id="UP000239406"/>
    </source>
</evidence>
<keyword evidence="1 4" id="KW-0813">Transport</keyword>
<dbReference type="Pfam" id="PF03968">
    <property type="entry name" value="LptD_N"/>
    <property type="match status" value="1"/>
</dbReference>
<dbReference type="AlphaFoldDB" id="A0A2S5T5A5"/>
<evidence type="ECO:0000259" key="6">
    <source>
        <dbReference type="Pfam" id="PF03968"/>
    </source>
</evidence>
<gene>
    <name evidence="4 7" type="primary">lptA</name>
    <name evidence="7" type="ORF">C1702_09385</name>
    <name evidence="8" type="ORF">EV676_10866</name>
</gene>
<evidence type="ECO:0000256" key="2">
    <source>
        <dbReference type="ARBA" id="ARBA00022729"/>
    </source>
</evidence>
<organism evidence="7 9">
    <name type="scientific">Caldimonas thermodepolymerans</name>
    <dbReference type="NCBI Taxonomy" id="215580"/>
    <lineage>
        <taxon>Bacteria</taxon>
        <taxon>Pseudomonadati</taxon>
        <taxon>Pseudomonadota</taxon>
        <taxon>Betaproteobacteria</taxon>
        <taxon>Burkholderiales</taxon>
        <taxon>Sphaerotilaceae</taxon>
        <taxon>Caldimonas</taxon>
    </lineage>
</organism>
<dbReference type="InterPro" id="IPR052037">
    <property type="entry name" value="LPS_export_LptA"/>
</dbReference>